<proteinExistence type="predicted"/>
<organism evidence="2 3">
    <name type="scientific">Litoreibacter albidus</name>
    <dbReference type="NCBI Taxonomy" id="670155"/>
    <lineage>
        <taxon>Bacteria</taxon>
        <taxon>Pseudomonadati</taxon>
        <taxon>Pseudomonadota</taxon>
        <taxon>Alphaproteobacteria</taxon>
        <taxon>Rhodobacterales</taxon>
        <taxon>Roseobacteraceae</taxon>
        <taxon>Litoreibacter</taxon>
    </lineage>
</organism>
<sequence length="315" mass="34009">MSLTPAPFHADVANGPDGGSAYWLTTSDGVRIRIGVWGGGDKGTVLLFPGRTEFIEKYGAAAQGFQDRGFSTVAIDWRGQGLADRALDNAAIGHVDDFQEYQKDIDAVLAALPELDLPDPTGLFAHSMGGCIGLRALMNGLPVDAAVFTGPMWGISLDPVRRGAGWALSTLSRKTNFEKLLAPGTTGQSYVMVQPFEGNLLTRDENMYAQMRHQLIAHPELALGGPSMAWLNEALKECRALSLSPTPNVPTITFLGTNERIVDTKAVHDRMARWNTGELRLVDGAEHEVVMDRPDVQADVYDATVELFLGASEDA</sequence>
<dbReference type="Gene3D" id="3.40.50.1820">
    <property type="entry name" value="alpha/beta hydrolase"/>
    <property type="match status" value="1"/>
</dbReference>
<dbReference type="STRING" id="670155.SAMN04488001_0577"/>
<feature type="domain" description="Serine aminopeptidase S33" evidence="1">
    <location>
        <begin position="42"/>
        <end position="293"/>
    </location>
</feature>
<dbReference type="OrthoDB" id="9788260at2"/>
<evidence type="ECO:0000313" key="2">
    <source>
        <dbReference type="EMBL" id="SDW21510.1"/>
    </source>
</evidence>
<dbReference type="InterPro" id="IPR029058">
    <property type="entry name" value="AB_hydrolase_fold"/>
</dbReference>
<dbReference type="Proteomes" id="UP000199441">
    <property type="component" value="Unassembled WGS sequence"/>
</dbReference>
<protein>
    <submittedName>
        <fullName evidence="2">Lysophospholipase</fullName>
    </submittedName>
</protein>
<keyword evidence="3" id="KW-1185">Reference proteome</keyword>
<dbReference type="InterPro" id="IPR051044">
    <property type="entry name" value="MAG_DAG_Lipase"/>
</dbReference>
<dbReference type="Pfam" id="PF12146">
    <property type="entry name" value="Hydrolase_4"/>
    <property type="match status" value="1"/>
</dbReference>
<gene>
    <name evidence="2" type="ORF">SAMN04488001_0577</name>
</gene>
<name>A0A1H2RQT0_9RHOB</name>
<accession>A0A1H2RQT0</accession>
<evidence type="ECO:0000259" key="1">
    <source>
        <dbReference type="Pfam" id="PF12146"/>
    </source>
</evidence>
<dbReference type="InterPro" id="IPR022742">
    <property type="entry name" value="Hydrolase_4"/>
</dbReference>
<dbReference type="EMBL" id="FNOI01000001">
    <property type="protein sequence ID" value="SDW21510.1"/>
    <property type="molecule type" value="Genomic_DNA"/>
</dbReference>
<dbReference type="PANTHER" id="PTHR11614">
    <property type="entry name" value="PHOSPHOLIPASE-RELATED"/>
    <property type="match status" value="1"/>
</dbReference>
<dbReference type="RefSeq" id="WP_089944095.1">
    <property type="nucleotide sequence ID" value="NZ_FNOI01000001.1"/>
</dbReference>
<dbReference type="SUPFAM" id="SSF53474">
    <property type="entry name" value="alpha/beta-Hydrolases"/>
    <property type="match status" value="1"/>
</dbReference>
<dbReference type="AlphaFoldDB" id="A0A1H2RQT0"/>
<reference evidence="3" key="1">
    <citation type="submission" date="2016-10" db="EMBL/GenBank/DDBJ databases">
        <authorList>
            <person name="Varghese N."/>
            <person name="Submissions S."/>
        </authorList>
    </citation>
    <scope>NUCLEOTIDE SEQUENCE [LARGE SCALE GENOMIC DNA]</scope>
    <source>
        <strain evidence="3">DSM 26922</strain>
    </source>
</reference>
<evidence type="ECO:0000313" key="3">
    <source>
        <dbReference type="Proteomes" id="UP000199441"/>
    </source>
</evidence>